<comment type="caution">
    <text evidence="4">The sequence shown here is derived from an EMBL/GenBank/DDBJ whole genome shotgun (WGS) entry which is preliminary data.</text>
</comment>
<dbReference type="SUPFAM" id="SSF89372">
    <property type="entry name" value="Fucose-specific lectin"/>
    <property type="match status" value="1"/>
</dbReference>
<dbReference type="Pfam" id="PF02585">
    <property type="entry name" value="PIG-L"/>
    <property type="match status" value="1"/>
</dbReference>
<feature type="region of interest" description="Disordered" evidence="2">
    <location>
        <begin position="551"/>
        <end position="572"/>
    </location>
</feature>
<feature type="domain" description="PLL-like beta propeller" evidence="3">
    <location>
        <begin position="326"/>
        <end position="670"/>
    </location>
</feature>
<dbReference type="SUPFAM" id="SSF102588">
    <property type="entry name" value="LmbE-like"/>
    <property type="match status" value="1"/>
</dbReference>
<dbReference type="GO" id="GO:0016811">
    <property type="term" value="F:hydrolase activity, acting on carbon-nitrogen (but not peptide) bonds, in linear amides"/>
    <property type="evidence" value="ECO:0007669"/>
    <property type="project" value="TreeGrafter"/>
</dbReference>
<feature type="compositionally biased region" description="Gly residues" evidence="2">
    <location>
        <begin position="555"/>
        <end position="572"/>
    </location>
</feature>
<sequence>MSSHPHAHPDHRPPLRAAHLSILAHPDDDLYFMNPEVLQAIRSGAPTTSIYLTNGESDGRNPHPWEPRDQVPADREAYAKARQNGLLGAYAAMALADRAARWTRTTLRGPHGTVLETCRLERAPHITLVFLNLRQYAPEDPQVRLRTLWTGQAPSVRTIVPTGGAVEAECAYDRDALIDVLAGLLEHFRPTAVRIMDPDPDHQEHNAQFPQRHDYGDHSDHQDHTYAALFSLEAIERHRSSGAARPFTVTSYRGYYNERWPHNLGVYASSCKEHYLNVYGAADGYDCGDPAGSGDYSVGFGARGTGWVQSTTHRYAGGTDWLRRDAGGRLSAFGVLGGEAVMWQETGPGTGQWGGPWRLGGGPLAPQLSVCATPDGRLHVVGLRYAALGAGADAHRRQLVHLAQTEPGGAFGPWRDLGNPADSADRVRQLGAPVAAVDGQGRLHVFARNWGKGVSSRVLEPAGGWSEWIDLRGSQLQEGLSAAVNHDGRIELFAPARDRVAHWVQDEDGPLLRLTPRFKLSTPAGATSSAVQANGRVIALYRKPERAVTLVGRQGDPGGGWPHGPQSRGGRGGYGPVAATALTTSGMEDCALLATRNDFGGVSCAVLTPDGANWADLGLDGIAGGLIGAPSVSTDSLGRGIVGAIGADAHLYLARQTSLAAPVFSPWLRVG</sequence>
<proteinExistence type="predicted"/>
<evidence type="ECO:0000313" key="4">
    <source>
        <dbReference type="EMBL" id="PNE42077.1"/>
    </source>
</evidence>
<dbReference type="PANTHER" id="PTHR12993:SF26">
    <property type="entry name" value="1D-MYO-INOSITOL 2-ACETAMIDO-2-DEOXY-ALPHA-D-GLUCOPYRANOSIDE DEACETYLASE"/>
    <property type="match status" value="1"/>
</dbReference>
<dbReference type="EMBL" id="LJSN01000002">
    <property type="protein sequence ID" value="PNE42077.1"/>
    <property type="molecule type" value="Genomic_DNA"/>
</dbReference>
<accession>A0A2N8PM32</accession>
<gene>
    <name evidence="4" type="ORF">AOB60_16110</name>
</gene>
<evidence type="ECO:0000256" key="2">
    <source>
        <dbReference type="SAM" id="MobiDB-lite"/>
    </source>
</evidence>
<dbReference type="AlphaFoldDB" id="A0A2N8PM32"/>
<evidence type="ECO:0000313" key="5">
    <source>
        <dbReference type="Proteomes" id="UP000236047"/>
    </source>
</evidence>
<feature type="region of interest" description="Disordered" evidence="2">
    <location>
        <begin position="49"/>
        <end position="70"/>
    </location>
</feature>
<dbReference type="InterPro" id="IPR003737">
    <property type="entry name" value="GlcNAc_PI_deacetylase-related"/>
</dbReference>
<evidence type="ECO:0000256" key="1">
    <source>
        <dbReference type="ARBA" id="ARBA00022833"/>
    </source>
</evidence>
<keyword evidence="1" id="KW-0862">Zinc</keyword>
<feature type="compositionally biased region" description="Basic and acidic residues" evidence="2">
    <location>
        <begin position="57"/>
        <end position="70"/>
    </location>
</feature>
<dbReference type="RefSeq" id="WP_102923972.1">
    <property type="nucleotide sequence ID" value="NZ_LJSN01000002.1"/>
</dbReference>
<dbReference type="PANTHER" id="PTHR12993">
    <property type="entry name" value="N-ACETYLGLUCOSAMINYL-PHOSPHATIDYLINOSITOL DE-N-ACETYLASE-RELATED"/>
    <property type="match status" value="1"/>
</dbReference>
<dbReference type="Proteomes" id="UP000236047">
    <property type="component" value="Unassembled WGS sequence"/>
</dbReference>
<dbReference type="InterPro" id="IPR058502">
    <property type="entry name" value="PLL-like_beta-prop"/>
</dbReference>
<dbReference type="InterPro" id="IPR024078">
    <property type="entry name" value="LmbE-like_dom_sf"/>
</dbReference>
<reference evidence="5" key="1">
    <citation type="submission" date="2015-09" db="EMBL/GenBank/DDBJ databases">
        <authorList>
            <person name="Graham D.E."/>
            <person name="Mahan K.M."/>
            <person name="Klingeman D.M."/>
            <person name="Fida T."/>
            <person name="Giannone R.J."/>
            <person name="Hettich R.L."/>
            <person name="Parry R.J."/>
            <person name="Spain J.C."/>
        </authorList>
    </citation>
    <scope>NUCLEOTIDE SEQUENCE [LARGE SCALE GENOMIC DNA]</scope>
    <source>
        <strain evidence="5">JCM 4701</strain>
    </source>
</reference>
<dbReference type="Gene3D" id="3.40.50.10320">
    <property type="entry name" value="LmbE-like"/>
    <property type="match status" value="1"/>
</dbReference>
<evidence type="ECO:0000259" key="3">
    <source>
        <dbReference type="Pfam" id="PF26607"/>
    </source>
</evidence>
<keyword evidence="5" id="KW-1185">Reference proteome</keyword>
<dbReference type="Pfam" id="PF26607">
    <property type="entry name" value="DUF8189"/>
    <property type="match status" value="1"/>
</dbReference>
<name>A0A2N8PM32_STRNR</name>
<organism evidence="4 5">
    <name type="scientific">Streptomyces noursei</name>
    <name type="common">Streptomyces albulus</name>
    <dbReference type="NCBI Taxonomy" id="1971"/>
    <lineage>
        <taxon>Bacteria</taxon>
        <taxon>Bacillati</taxon>
        <taxon>Actinomycetota</taxon>
        <taxon>Actinomycetes</taxon>
        <taxon>Kitasatosporales</taxon>
        <taxon>Streptomycetaceae</taxon>
        <taxon>Streptomyces</taxon>
    </lineage>
</organism>
<dbReference type="GO" id="GO:0016137">
    <property type="term" value="P:glycoside metabolic process"/>
    <property type="evidence" value="ECO:0007669"/>
    <property type="project" value="UniProtKB-ARBA"/>
</dbReference>
<protein>
    <recommendedName>
        <fullName evidence="3">PLL-like beta propeller domain-containing protein</fullName>
    </recommendedName>
</protein>